<dbReference type="FunCoup" id="A0A151ZK23">
    <property type="interactions" value="169"/>
</dbReference>
<accession>A0A151ZK23</accession>
<organism evidence="1 2">
    <name type="scientific">Tieghemostelium lacteum</name>
    <name type="common">Slime mold</name>
    <name type="synonym">Dictyostelium lacteum</name>
    <dbReference type="NCBI Taxonomy" id="361077"/>
    <lineage>
        <taxon>Eukaryota</taxon>
        <taxon>Amoebozoa</taxon>
        <taxon>Evosea</taxon>
        <taxon>Eumycetozoa</taxon>
        <taxon>Dictyostelia</taxon>
        <taxon>Dictyosteliales</taxon>
        <taxon>Raperosteliaceae</taxon>
        <taxon>Tieghemostelium</taxon>
    </lineage>
</organism>
<proteinExistence type="predicted"/>
<dbReference type="AlphaFoldDB" id="A0A151ZK23"/>
<dbReference type="Proteomes" id="UP000076078">
    <property type="component" value="Unassembled WGS sequence"/>
</dbReference>
<keyword evidence="2" id="KW-1185">Reference proteome</keyword>
<gene>
    <name evidence="1" type="ORF">DLAC_04565</name>
</gene>
<comment type="caution">
    <text evidence="1">The sequence shown here is derived from an EMBL/GenBank/DDBJ whole genome shotgun (WGS) entry which is preliminary data.</text>
</comment>
<protein>
    <submittedName>
        <fullName evidence="1">Uncharacterized protein</fullName>
    </submittedName>
</protein>
<evidence type="ECO:0000313" key="1">
    <source>
        <dbReference type="EMBL" id="KYQ94265.1"/>
    </source>
</evidence>
<evidence type="ECO:0000313" key="2">
    <source>
        <dbReference type="Proteomes" id="UP000076078"/>
    </source>
</evidence>
<sequence length="468" mass="52131">MSDINQNQDVMNAFLSRMHNILTAPDTANETQSNDSYVSFTKIGIPVTEKFLTFNDLTTKSEVNNQAGFANIVNEVPESRGFFVIKGVKISNVYRQVITQAQVAERELSEREKDMLQKAQDYLQVEAIDKNPFTGEEKKTIQPSPAVISYGKHRVLYINALLAYNNAAIGANEKSATQQDIENFTRNGVILRNNALIAYQTWEGEGSKGYVEQARSILGQYASSGIHERFTKLKADMDLSERQSNLFGPYENTLFFPHDAFVDPSKTPTFTTFKFSESKVDEYKHNDSTNYGGGVNSGFFLFNCSATVNGEKKNMSAEVDTSNFSMSVDLLQLPILRPWFDASIFQSRAWKWTDQISDGKEPRSGMMPVYATSVILAKNLKIKLNMSSEKNKAAFSKIETSTSASYGPFAIKGSYSHEEGDSSFNSKVSDDGIEADGLQIIGFICYKVPLSPNPDPSLDWPDKQPLSA</sequence>
<dbReference type="InParanoid" id="A0A151ZK23"/>
<reference evidence="1 2" key="1">
    <citation type="submission" date="2015-12" db="EMBL/GenBank/DDBJ databases">
        <title>Dictyostelia acquired genes for synthesis and detection of signals that induce cell-type specialization by lateral gene transfer from prokaryotes.</title>
        <authorList>
            <person name="Gloeckner G."/>
            <person name="Schaap P."/>
        </authorList>
    </citation>
    <scope>NUCLEOTIDE SEQUENCE [LARGE SCALE GENOMIC DNA]</scope>
    <source>
        <strain evidence="1 2">TK</strain>
    </source>
</reference>
<dbReference type="EMBL" id="LODT01000022">
    <property type="protein sequence ID" value="KYQ94265.1"/>
    <property type="molecule type" value="Genomic_DNA"/>
</dbReference>
<name>A0A151ZK23_TIELA</name>